<organism evidence="4 5">
    <name type="scientific">Senna tora</name>
    <dbReference type="NCBI Taxonomy" id="362788"/>
    <lineage>
        <taxon>Eukaryota</taxon>
        <taxon>Viridiplantae</taxon>
        <taxon>Streptophyta</taxon>
        <taxon>Embryophyta</taxon>
        <taxon>Tracheophyta</taxon>
        <taxon>Spermatophyta</taxon>
        <taxon>Magnoliopsida</taxon>
        <taxon>eudicotyledons</taxon>
        <taxon>Gunneridae</taxon>
        <taxon>Pentapetalae</taxon>
        <taxon>rosids</taxon>
        <taxon>fabids</taxon>
        <taxon>Fabales</taxon>
        <taxon>Fabaceae</taxon>
        <taxon>Caesalpinioideae</taxon>
        <taxon>Cassia clade</taxon>
        <taxon>Senna</taxon>
    </lineage>
</organism>
<dbReference type="PANTHER" id="PTHR33101:SF50">
    <property type="entry name" value="ROP GUANINE NUCLEOTIDE EXCHANGE FACTOR 1-LIKE"/>
    <property type="match status" value="1"/>
</dbReference>
<dbReference type="Proteomes" id="UP000634136">
    <property type="component" value="Unassembled WGS sequence"/>
</dbReference>
<protein>
    <submittedName>
        <fullName evidence="4">Rop guanine nucleotide exchange factor 1-like</fullName>
    </submittedName>
</protein>
<comment type="caution">
    <text evidence="4">The sequence shown here is derived from an EMBL/GenBank/DDBJ whole genome shotgun (WGS) entry which is preliminary data.</text>
</comment>
<feature type="domain" description="PRONE" evidence="3">
    <location>
        <begin position="1"/>
        <end position="408"/>
    </location>
</feature>
<dbReference type="PROSITE" id="PS51334">
    <property type="entry name" value="PRONE"/>
    <property type="match status" value="1"/>
</dbReference>
<evidence type="ECO:0000313" key="4">
    <source>
        <dbReference type="EMBL" id="KAF7829512.1"/>
    </source>
</evidence>
<dbReference type="GO" id="GO:0005085">
    <property type="term" value="F:guanyl-nucleotide exchange factor activity"/>
    <property type="evidence" value="ECO:0007669"/>
    <property type="project" value="UniProtKB-UniRule"/>
</dbReference>
<evidence type="ECO:0000256" key="1">
    <source>
        <dbReference type="ARBA" id="ARBA00022658"/>
    </source>
</evidence>
<dbReference type="Gene3D" id="1.20.58.2010">
    <property type="entry name" value="PRONE domain, subdomain 1"/>
    <property type="match status" value="2"/>
</dbReference>
<gene>
    <name evidence="4" type="ORF">G2W53_011845</name>
</gene>
<dbReference type="PANTHER" id="PTHR33101">
    <property type="entry name" value="ROP GUANINE NUCLEOTIDE EXCHANGE FACTOR 1"/>
    <property type="match status" value="1"/>
</dbReference>
<dbReference type="FunFam" id="1.20.58.2010:FF:000001">
    <property type="entry name" value="Rop guanine nucleotide exchange factor 14"/>
    <property type="match status" value="1"/>
</dbReference>
<reference evidence="4" key="1">
    <citation type="submission" date="2020-09" db="EMBL/GenBank/DDBJ databases">
        <title>Genome-Enabled Discovery of Anthraquinone Biosynthesis in Senna tora.</title>
        <authorList>
            <person name="Kang S.-H."/>
            <person name="Pandey R.P."/>
            <person name="Lee C.-M."/>
            <person name="Sim J.-S."/>
            <person name="Jeong J.-T."/>
            <person name="Choi B.-S."/>
            <person name="Jung M."/>
            <person name="Ginzburg D."/>
            <person name="Zhao K."/>
            <person name="Won S.Y."/>
            <person name="Oh T.-J."/>
            <person name="Yu Y."/>
            <person name="Kim N.-H."/>
            <person name="Lee O.R."/>
            <person name="Lee T.-H."/>
            <person name="Bashyal P."/>
            <person name="Kim T.-S."/>
            <person name="Lee W.-H."/>
            <person name="Kawkins C."/>
            <person name="Kim C.-K."/>
            <person name="Kim J.S."/>
            <person name="Ahn B.O."/>
            <person name="Rhee S.Y."/>
            <person name="Sohng J.K."/>
        </authorList>
    </citation>
    <scope>NUCLEOTIDE SEQUENCE</scope>
    <source>
        <tissue evidence="4">Leaf</tissue>
    </source>
</reference>
<evidence type="ECO:0000256" key="2">
    <source>
        <dbReference type="PROSITE-ProRule" id="PRU00663"/>
    </source>
</evidence>
<dbReference type="InterPro" id="IPR038937">
    <property type="entry name" value="RopGEF"/>
</dbReference>
<keyword evidence="5" id="KW-1185">Reference proteome</keyword>
<dbReference type="Pfam" id="PF03759">
    <property type="entry name" value="PRONE"/>
    <property type="match status" value="1"/>
</dbReference>
<name>A0A834TYB4_9FABA</name>
<evidence type="ECO:0000259" key="3">
    <source>
        <dbReference type="PROSITE" id="PS51334"/>
    </source>
</evidence>
<proteinExistence type="predicted"/>
<sequence length="444" mass="50184">MESVSSEDEELHQLSQHFQSHRISVDGSSSESLTANLISLPITPTPLHKVPDAELLEVELMKEGFAKLLLGEDMSASVFGELWRLEPLAAQKKSMWVREMDWMLCVSDSIVELVPSIQDFPGGGSFETMVPRLRPDLHLNLPALKKLDSMLLTIHDGFQDSEFYYVDRGVLIDVPAETKTNMFPVSASRQERKWWLPFPKVPHYGLSAEMRKKLKQSRECTHQILKAAMAINTTVLSEMNIPDVYMDSLPKSGKALLGDIMYQYLCADKFSPECVLDYLDLSSEYSTLEIANRIEASMHIWRQRHVIHRNRGKSSSWSGKVKGIMNHKTKYKFLAQRAETLLQNLRQKFPGLPQTALDMNKIQYNEDVGQSILESYSRVMESLAFNVLARIDDLIYIDDATKHASFNSMKTGDVGKRSRAGLDIARGEDVTGGKIAVEPLDSEV</sequence>
<dbReference type="InterPro" id="IPR005512">
    <property type="entry name" value="PRONE_dom"/>
</dbReference>
<dbReference type="OrthoDB" id="1053009at2759"/>
<dbReference type="EMBL" id="JAAIUW010000005">
    <property type="protein sequence ID" value="KAF7829512.1"/>
    <property type="molecule type" value="Genomic_DNA"/>
</dbReference>
<dbReference type="AlphaFoldDB" id="A0A834TYB4"/>
<accession>A0A834TYB4</accession>
<evidence type="ECO:0000313" key="5">
    <source>
        <dbReference type="Proteomes" id="UP000634136"/>
    </source>
</evidence>
<keyword evidence="1 2" id="KW-0344">Guanine-nucleotide releasing factor</keyword>